<dbReference type="EMBL" id="AWQX01000391">
    <property type="protein sequence ID" value="EST18417.1"/>
    <property type="molecule type" value="Genomic_DNA"/>
</dbReference>
<organism evidence="2 3">
    <name type="scientific">Streptomyces roseochromogenus subsp. oscitans DS 12.976</name>
    <dbReference type="NCBI Taxonomy" id="1352936"/>
    <lineage>
        <taxon>Bacteria</taxon>
        <taxon>Bacillati</taxon>
        <taxon>Actinomycetota</taxon>
        <taxon>Actinomycetes</taxon>
        <taxon>Kitasatosporales</taxon>
        <taxon>Streptomycetaceae</taxon>
        <taxon>Streptomyces</taxon>
    </lineage>
</organism>
<sequence>MFDLPTPQMTTVAAGVVRLVATQMVRPRRRVPACRAGNADPVQDRDHMRGVAPLAGRDQQSQRPQPAFTSQVDLCAQPAA</sequence>
<proteinExistence type="predicted"/>
<keyword evidence="3" id="KW-1185">Reference proteome</keyword>
<feature type="compositionally biased region" description="Polar residues" evidence="1">
    <location>
        <begin position="58"/>
        <end position="72"/>
    </location>
</feature>
<dbReference type="AlphaFoldDB" id="V6JES8"/>
<evidence type="ECO:0000313" key="2">
    <source>
        <dbReference type="EMBL" id="EST18417.1"/>
    </source>
</evidence>
<reference evidence="2 3" key="1">
    <citation type="journal article" date="2014" name="Genome Announc.">
        <title>Draft Genome Sequence of Streptomyces roseochromogenes subsp. oscitans DS 12.976, Producer of the Aminocoumarin Antibiotic Clorobiocin.</title>
        <authorList>
            <person name="Ruckert C."/>
            <person name="Kalinowski J."/>
            <person name="Heide L."/>
            <person name="Apel A.K."/>
        </authorList>
    </citation>
    <scope>NUCLEOTIDE SEQUENCE [LARGE SCALE GENOMIC DNA]</scope>
    <source>
        <strain evidence="2 3">DS 12.976</strain>
    </source>
</reference>
<evidence type="ECO:0000256" key="1">
    <source>
        <dbReference type="SAM" id="MobiDB-lite"/>
    </source>
</evidence>
<feature type="region of interest" description="Disordered" evidence="1">
    <location>
        <begin position="31"/>
        <end position="80"/>
    </location>
</feature>
<evidence type="ECO:0000313" key="3">
    <source>
        <dbReference type="Proteomes" id="UP000017984"/>
    </source>
</evidence>
<name>V6JES8_STRRC</name>
<comment type="caution">
    <text evidence="2">The sequence shown here is derived from an EMBL/GenBank/DDBJ whole genome shotgun (WGS) entry which is preliminary data.</text>
</comment>
<dbReference type="HOGENOM" id="CLU_2588332_0_0_11"/>
<accession>V6JES8</accession>
<dbReference type="Proteomes" id="UP000017984">
    <property type="component" value="Chromosome"/>
</dbReference>
<protein>
    <submittedName>
        <fullName evidence="2">Uncharacterized protein</fullName>
    </submittedName>
</protein>
<gene>
    <name evidence="2" type="ORF">M878_44685</name>
</gene>